<protein>
    <recommendedName>
        <fullName evidence="9">Protein stum</fullName>
    </recommendedName>
</protein>
<evidence type="ECO:0000313" key="8">
    <source>
        <dbReference type="Proteomes" id="UP001566132"/>
    </source>
</evidence>
<evidence type="ECO:0000256" key="4">
    <source>
        <dbReference type="ARBA" id="ARBA00023136"/>
    </source>
</evidence>
<feature type="compositionally biased region" description="Basic and acidic residues" evidence="5">
    <location>
        <begin position="391"/>
        <end position="413"/>
    </location>
</feature>
<evidence type="ECO:0000256" key="2">
    <source>
        <dbReference type="ARBA" id="ARBA00022692"/>
    </source>
</evidence>
<feature type="compositionally biased region" description="Low complexity" evidence="5">
    <location>
        <begin position="104"/>
        <end position="130"/>
    </location>
</feature>
<feature type="compositionally biased region" description="Basic and acidic residues" evidence="5">
    <location>
        <begin position="274"/>
        <end position="285"/>
    </location>
</feature>
<feature type="compositionally biased region" description="Pro residues" evidence="5">
    <location>
        <begin position="43"/>
        <end position="52"/>
    </location>
</feature>
<feature type="compositionally biased region" description="Low complexity" evidence="5">
    <location>
        <begin position="71"/>
        <end position="89"/>
    </location>
</feature>
<evidence type="ECO:0000313" key="7">
    <source>
        <dbReference type="EMBL" id="KAL1517606.1"/>
    </source>
</evidence>
<evidence type="ECO:0000256" key="5">
    <source>
        <dbReference type="SAM" id="MobiDB-lite"/>
    </source>
</evidence>
<dbReference type="GO" id="GO:0016020">
    <property type="term" value="C:membrane"/>
    <property type="evidence" value="ECO:0007669"/>
    <property type="project" value="UniProtKB-SubCell"/>
</dbReference>
<feature type="compositionally biased region" description="Polar residues" evidence="5">
    <location>
        <begin position="194"/>
        <end position="206"/>
    </location>
</feature>
<dbReference type="InterPro" id="IPR026673">
    <property type="entry name" value="SPEC3/Stum"/>
</dbReference>
<feature type="region of interest" description="Disordered" evidence="5">
    <location>
        <begin position="1"/>
        <end position="439"/>
    </location>
</feature>
<feature type="compositionally biased region" description="Low complexity" evidence="5">
    <location>
        <begin position="207"/>
        <end position="226"/>
    </location>
</feature>
<reference evidence="7 8" key="1">
    <citation type="submission" date="2024-05" db="EMBL/GenBank/DDBJ databases">
        <title>Genetic variation in Jamaican populations of the coffee berry borer (Hypothenemus hampei).</title>
        <authorList>
            <person name="Errbii M."/>
            <person name="Myrie A."/>
        </authorList>
    </citation>
    <scope>NUCLEOTIDE SEQUENCE [LARGE SCALE GENOMIC DNA]</scope>
    <source>
        <strain evidence="7">JA-Hopewell-2020-01-JO</strain>
        <tissue evidence="7">Whole body</tissue>
    </source>
</reference>
<dbReference type="PANTHER" id="PTHR21676">
    <property type="entry name" value="PROTEIN STUM"/>
    <property type="match status" value="1"/>
</dbReference>
<comment type="caution">
    <text evidence="7">The sequence shown here is derived from an EMBL/GenBank/DDBJ whole genome shotgun (WGS) entry which is preliminary data.</text>
</comment>
<feature type="transmembrane region" description="Helical" evidence="6">
    <location>
        <begin position="967"/>
        <end position="990"/>
    </location>
</feature>
<evidence type="ECO:0000256" key="3">
    <source>
        <dbReference type="ARBA" id="ARBA00022989"/>
    </source>
</evidence>
<keyword evidence="3 6" id="KW-1133">Transmembrane helix</keyword>
<gene>
    <name evidence="7" type="ORF">ABEB36_001347</name>
</gene>
<dbReference type="PANTHER" id="PTHR21676:SF6">
    <property type="entry name" value="PROTEIN STUM"/>
    <property type="match status" value="1"/>
</dbReference>
<proteinExistence type="predicted"/>
<feature type="region of interest" description="Disordered" evidence="5">
    <location>
        <begin position="507"/>
        <end position="566"/>
    </location>
</feature>
<feature type="compositionally biased region" description="Polar residues" evidence="5">
    <location>
        <begin position="511"/>
        <end position="525"/>
    </location>
</feature>
<feature type="compositionally biased region" description="Low complexity" evidence="5">
    <location>
        <begin position="304"/>
        <end position="314"/>
    </location>
</feature>
<evidence type="ECO:0000256" key="6">
    <source>
        <dbReference type="SAM" id="Phobius"/>
    </source>
</evidence>
<name>A0ABD1FE92_HYPHA</name>
<dbReference type="AlphaFoldDB" id="A0ABD1FE92"/>
<evidence type="ECO:0000256" key="1">
    <source>
        <dbReference type="ARBA" id="ARBA00004141"/>
    </source>
</evidence>
<keyword evidence="2 6" id="KW-0812">Transmembrane</keyword>
<organism evidence="7 8">
    <name type="scientific">Hypothenemus hampei</name>
    <name type="common">Coffee berry borer</name>
    <dbReference type="NCBI Taxonomy" id="57062"/>
    <lineage>
        <taxon>Eukaryota</taxon>
        <taxon>Metazoa</taxon>
        <taxon>Ecdysozoa</taxon>
        <taxon>Arthropoda</taxon>
        <taxon>Hexapoda</taxon>
        <taxon>Insecta</taxon>
        <taxon>Pterygota</taxon>
        <taxon>Neoptera</taxon>
        <taxon>Endopterygota</taxon>
        <taxon>Coleoptera</taxon>
        <taxon>Polyphaga</taxon>
        <taxon>Cucujiformia</taxon>
        <taxon>Curculionidae</taxon>
        <taxon>Scolytinae</taxon>
        <taxon>Hypothenemus</taxon>
    </lineage>
</organism>
<dbReference type="Proteomes" id="UP001566132">
    <property type="component" value="Unassembled WGS sequence"/>
</dbReference>
<evidence type="ECO:0008006" key="9">
    <source>
        <dbReference type="Google" id="ProtNLM"/>
    </source>
</evidence>
<keyword evidence="4 6" id="KW-0472">Membrane</keyword>
<feature type="compositionally biased region" description="Basic and acidic residues" evidence="5">
    <location>
        <begin position="526"/>
        <end position="546"/>
    </location>
</feature>
<feature type="compositionally biased region" description="Polar residues" evidence="5">
    <location>
        <begin position="239"/>
        <end position="253"/>
    </location>
</feature>
<dbReference type="Pfam" id="PF15795">
    <property type="entry name" value="Spec3"/>
    <property type="match status" value="1"/>
</dbReference>
<sequence>MRTPEHRAHPQRVGKRLETEPEMQYLSPGAFTVLPMDVERLPDPPPAPPPYRLPTTTKRFKHPAFAIIGEVPSSNPTSRSPSPTGRVSPFRGHGFNPTGSRHASPSTSPIPRNRSPSPSKKNSSGSKIPKLNGTRKSRKSSTGALFGEKVTHEGLLRKQGSQSMSSLDDRQLTPMKPPASPRKKFNKAAFKQLSPIQGSSPEPSQNSPARTKSRSTPPSRFTSPTRDGGPKVPTRSRSRPNLSKSIGNGTSPLDSPLKTPKHNTKYQHVQSKIDSYHKPKPRQLESSEPSDDSGGSPKKKVLSRKTSFTKTSSRPNLLPKTGTGNKNRPNNYSDSSASETVDSSRGKTTLKDTKSPFKSKNLTQPAKIVQETPKKAADTKNNKSSPVSETSKFESKQEKFESKQEKFEPKQEKYNGSNEKSLGSHRGNSKSNLVDGEETMPTTLDVVASTTNTVAQPLKIETPKLGRTKPVSPMIDGRVLSATSVSQAINKMNDTVLNTQTLIKDSGLPNRYQTPHTTSAAVVTKTTEEDKKEIPKHHQEDTKKVDSISSKPQQIESKPSGMNNQKQEDNIKTAMVGAPNNINSTPLEMPPPHNNHVSSIGLGTAKAIEKEVQNNMSRLVGSMDSLSSSTTPTNNHKISVNDRIREARTVIAADVKPIKITVKEKPSEIEVQSGNVGPHFGVANGVNERPSLPPAQHQQQQQSSNEDASKGEPPDTSKCKRFLNSCAKVFTCGACIALCCKCCEKCSKSPQSEHLEDSKGCCSCFERLTQKCKRSSRDQVRINIQDENESTSLWRKLCCSSCCKRNKVGDSESCFPLGRRKRSWSSGRADDSFTDERQEEKSKCCSKQGCKDFFRKIFCCCCRKKEEPLPAAPRKESMVSSKKKSLTPTSVPAPEDTKPKLDPSLVEHNSHMKAAIPVLPVWLAWFCCVMNCILPGSGTVLSGLFCLCIGKPRFSQNDGPRPRIGSFIINLIIGFSQFFTVLFCLVGWGWSIWWGVIMVKIARKYRKLKHLEKLEETAAKPHSLAGQHKRDLERGKI</sequence>
<feature type="region of interest" description="Disordered" evidence="5">
    <location>
        <begin position="671"/>
        <end position="712"/>
    </location>
</feature>
<feature type="region of interest" description="Disordered" evidence="5">
    <location>
        <begin position="873"/>
        <end position="898"/>
    </location>
</feature>
<accession>A0ABD1FE92</accession>
<feature type="compositionally biased region" description="Basic and acidic residues" evidence="5">
    <location>
        <begin position="342"/>
        <end position="355"/>
    </location>
</feature>
<feature type="compositionally biased region" description="Basic and acidic residues" evidence="5">
    <location>
        <begin position="372"/>
        <end position="381"/>
    </location>
</feature>
<dbReference type="EMBL" id="JBDJPC010000001">
    <property type="protein sequence ID" value="KAL1517606.1"/>
    <property type="molecule type" value="Genomic_DNA"/>
</dbReference>
<feature type="compositionally biased region" description="Polar residues" evidence="5">
    <location>
        <begin position="322"/>
        <end position="332"/>
    </location>
</feature>
<feature type="compositionally biased region" description="Polar residues" evidence="5">
    <location>
        <begin position="547"/>
        <end position="565"/>
    </location>
</feature>
<comment type="subcellular location">
    <subcellularLocation>
        <location evidence="1">Membrane</location>
        <topology evidence="1">Multi-pass membrane protein</topology>
    </subcellularLocation>
</comment>
<keyword evidence="8" id="KW-1185">Reference proteome</keyword>